<accession>A0A1T5L899</accession>
<dbReference type="CDD" id="cd02062">
    <property type="entry name" value="Nitro_FMN_reductase"/>
    <property type="match status" value="1"/>
</dbReference>
<keyword evidence="3" id="KW-1185">Reference proteome</keyword>
<reference evidence="2 3" key="1">
    <citation type="submission" date="2017-02" db="EMBL/GenBank/DDBJ databases">
        <authorList>
            <person name="Peterson S.W."/>
        </authorList>
    </citation>
    <scope>NUCLEOTIDE SEQUENCE [LARGE SCALE GENOMIC DNA]</scope>
    <source>
        <strain evidence="2 3">M1</strain>
    </source>
</reference>
<protein>
    <submittedName>
        <fullName evidence="2">Nitroreductase</fullName>
    </submittedName>
</protein>
<evidence type="ECO:0000313" key="2">
    <source>
        <dbReference type="EMBL" id="SKC71925.1"/>
    </source>
</evidence>
<dbReference type="SUPFAM" id="SSF55469">
    <property type="entry name" value="FMN-dependent nitroreductase-like"/>
    <property type="match status" value="1"/>
</dbReference>
<dbReference type="Proteomes" id="UP000190285">
    <property type="component" value="Unassembled WGS sequence"/>
</dbReference>
<name>A0A1T5L899_9FIRM</name>
<dbReference type="AlphaFoldDB" id="A0A1T5L899"/>
<sequence>MPKIMRKFAKKIAKLQRFSVLMNNKELIKELSSLTIYHKWLETAPCLIVVFLDTKSLYDKVSNFYLKHAQSIGAAIQNMLLAAHQLGLGTCWIGEILKNEEKVQKLLGVSDDLQLMAVISVGYSSRNNLKAKRRELSENIISWL</sequence>
<organism evidence="2 3">
    <name type="scientific">Maledivibacter halophilus</name>
    <dbReference type="NCBI Taxonomy" id="36842"/>
    <lineage>
        <taxon>Bacteria</taxon>
        <taxon>Bacillati</taxon>
        <taxon>Bacillota</taxon>
        <taxon>Clostridia</taxon>
        <taxon>Peptostreptococcales</taxon>
        <taxon>Caminicellaceae</taxon>
        <taxon>Maledivibacter</taxon>
    </lineage>
</organism>
<evidence type="ECO:0000313" key="3">
    <source>
        <dbReference type="Proteomes" id="UP000190285"/>
    </source>
</evidence>
<dbReference type="Pfam" id="PF00881">
    <property type="entry name" value="Nitroreductase"/>
    <property type="match status" value="1"/>
</dbReference>
<dbReference type="EMBL" id="FUZT01000006">
    <property type="protein sequence ID" value="SKC71925.1"/>
    <property type="molecule type" value="Genomic_DNA"/>
</dbReference>
<gene>
    <name evidence="2" type="ORF">SAMN02194393_02536</name>
</gene>
<evidence type="ECO:0000259" key="1">
    <source>
        <dbReference type="Pfam" id="PF00881"/>
    </source>
</evidence>
<dbReference type="PANTHER" id="PTHR23026">
    <property type="entry name" value="NADPH NITROREDUCTASE"/>
    <property type="match status" value="1"/>
</dbReference>
<dbReference type="InterPro" id="IPR029479">
    <property type="entry name" value="Nitroreductase"/>
</dbReference>
<dbReference type="InterPro" id="IPR000415">
    <property type="entry name" value="Nitroreductase-like"/>
</dbReference>
<dbReference type="InterPro" id="IPR050627">
    <property type="entry name" value="Nitroreductase/BluB"/>
</dbReference>
<dbReference type="GO" id="GO:0016491">
    <property type="term" value="F:oxidoreductase activity"/>
    <property type="evidence" value="ECO:0007669"/>
    <property type="project" value="InterPro"/>
</dbReference>
<dbReference type="Gene3D" id="3.40.109.10">
    <property type="entry name" value="NADH Oxidase"/>
    <property type="match status" value="1"/>
</dbReference>
<dbReference type="STRING" id="36842.SAMN02194393_02536"/>
<proteinExistence type="predicted"/>
<dbReference type="RefSeq" id="WP_208985050.1">
    <property type="nucleotide sequence ID" value="NZ_FUZT01000006.1"/>
</dbReference>
<dbReference type="PANTHER" id="PTHR23026:SF123">
    <property type="entry name" value="NAD(P)H NITROREDUCTASE RV3131-RELATED"/>
    <property type="match status" value="1"/>
</dbReference>
<feature type="domain" description="Nitroreductase" evidence="1">
    <location>
        <begin position="12"/>
        <end position="123"/>
    </location>
</feature>